<dbReference type="InterPro" id="IPR005636">
    <property type="entry name" value="DTW"/>
</dbReference>
<dbReference type="RefSeq" id="WP_170883736.1">
    <property type="nucleotide sequence ID" value="NZ_JABEYA020000022.1"/>
</dbReference>
<comment type="caution">
    <text evidence="6">The sequence shown here is derived from an EMBL/GenBank/DDBJ whole genome shotgun (WGS) entry which is preliminary data.</text>
</comment>
<dbReference type="PANTHER" id="PTHR21392:SF1">
    <property type="entry name" value="TRNA-URIDINE AMINOCARBOXYPROPYLTRANSFERASE"/>
    <property type="match status" value="1"/>
</dbReference>
<evidence type="ECO:0000256" key="2">
    <source>
        <dbReference type="ARBA" id="ARBA00022679"/>
    </source>
</evidence>
<name>A0ABT8BQ42_9VIBR</name>
<evidence type="ECO:0000256" key="4">
    <source>
        <dbReference type="ARBA" id="ARBA00022694"/>
    </source>
</evidence>
<dbReference type="EC" id="2.5.1.25" evidence="1"/>
<proteinExistence type="predicted"/>
<keyword evidence="2" id="KW-0808">Transferase</keyword>
<organism evidence="6 7">
    <name type="scientific">Vibrio ostreicida</name>
    <dbReference type="NCBI Taxonomy" id="526588"/>
    <lineage>
        <taxon>Bacteria</taxon>
        <taxon>Pseudomonadati</taxon>
        <taxon>Pseudomonadota</taxon>
        <taxon>Gammaproteobacteria</taxon>
        <taxon>Vibrionales</taxon>
        <taxon>Vibrionaceae</taxon>
        <taxon>Vibrio</taxon>
    </lineage>
</organism>
<dbReference type="PANTHER" id="PTHR21392">
    <property type="entry name" value="TRNA-URIDINE AMINOCARBOXYPROPYLTRANSFERASE 2"/>
    <property type="match status" value="1"/>
</dbReference>
<sequence>MSILNNCPTCHLKHNCVCEYLPDVSISAHLALLMHNNEIHRKTNTGQWLLKSIKQTSQHIWERKAPCVELERLINDEKYQACLLFPSEDSQPIEPFIQKGKTANKIPLFVILDGTWQEAKKMRNKSPWLKSLPLIHLNPTQLSDYKLRRNQYVNHLCTLEVGADIIRSLGQPTQADNLTHFLTRYMAAFQADRSGHPLNY</sequence>
<dbReference type="InterPro" id="IPR039262">
    <property type="entry name" value="DTWD2/TAPT"/>
</dbReference>
<evidence type="ECO:0000259" key="5">
    <source>
        <dbReference type="SMART" id="SM01144"/>
    </source>
</evidence>
<dbReference type="Pfam" id="PF03942">
    <property type="entry name" value="DTW"/>
    <property type="match status" value="1"/>
</dbReference>
<keyword evidence="3" id="KW-0949">S-adenosyl-L-methionine</keyword>
<dbReference type="Proteomes" id="UP001238540">
    <property type="component" value="Unassembled WGS sequence"/>
</dbReference>
<accession>A0ABT8BQ42</accession>
<evidence type="ECO:0000313" key="7">
    <source>
        <dbReference type="Proteomes" id="UP001238540"/>
    </source>
</evidence>
<evidence type="ECO:0000313" key="6">
    <source>
        <dbReference type="EMBL" id="MDN3608769.1"/>
    </source>
</evidence>
<feature type="domain" description="DTW" evidence="5">
    <location>
        <begin position="5"/>
        <end position="194"/>
    </location>
</feature>
<evidence type="ECO:0000256" key="3">
    <source>
        <dbReference type="ARBA" id="ARBA00022691"/>
    </source>
</evidence>
<keyword evidence="7" id="KW-1185">Reference proteome</keyword>
<dbReference type="EMBL" id="JAUFQC010000001">
    <property type="protein sequence ID" value="MDN3608769.1"/>
    <property type="molecule type" value="Genomic_DNA"/>
</dbReference>
<reference evidence="7" key="1">
    <citation type="journal article" date="2019" name="Int. J. Syst. Evol. Microbiol.">
        <title>The Global Catalogue of Microorganisms (GCM) 10K type strain sequencing project: providing services to taxonomists for standard genome sequencing and annotation.</title>
        <authorList>
            <consortium name="The Broad Institute Genomics Platform"/>
            <consortium name="The Broad Institute Genome Sequencing Center for Infectious Disease"/>
            <person name="Wu L."/>
            <person name="Ma J."/>
        </authorList>
    </citation>
    <scope>NUCLEOTIDE SEQUENCE [LARGE SCALE GENOMIC DNA]</scope>
    <source>
        <strain evidence="7">CECT 7398</strain>
    </source>
</reference>
<dbReference type="SMART" id="SM01144">
    <property type="entry name" value="DTW"/>
    <property type="match status" value="1"/>
</dbReference>
<gene>
    <name evidence="6" type="ORF">QWZ16_03250</name>
</gene>
<protein>
    <recommendedName>
        <fullName evidence="1">tRNA-uridine aminocarboxypropyltransferase</fullName>
        <ecNumber evidence="1">2.5.1.25</ecNumber>
    </recommendedName>
</protein>
<keyword evidence="4" id="KW-0819">tRNA processing</keyword>
<evidence type="ECO:0000256" key="1">
    <source>
        <dbReference type="ARBA" id="ARBA00012386"/>
    </source>
</evidence>